<evidence type="ECO:0000256" key="1">
    <source>
        <dbReference type="SAM" id="MobiDB-lite"/>
    </source>
</evidence>
<evidence type="ECO:0000313" key="3">
    <source>
        <dbReference type="Proteomes" id="UP000011623"/>
    </source>
</evidence>
<dbReference type="Proteomes" id="UP000011623">
    <property type="component" value="Unassembled WGS sequence"/>
</dbReference>
<evidence type="ECO:0000313" key="2">
    <source>
        <dbReference type="EMBL" id="EMA21404.1"/>
    </source>
</evidence>
<feature type="compositionally biased region" description="Basic and acidic residues" evidence="1">
    <location>
        <begin position="41"/>
        <end position="55"/>
    </location>
</feature>
<comment type="caution">
    <text evidence="2">The sequence shown here is derived from an EMBL/GenBank/DDBJ whole genome shotgun (WGS) entry which is preliminary data.</text>
</comment>
<sequence length="69" mass="7604">MTLDIGMLGYRFTATFFPLGWPSATTRGKNVVLLNEVKQGSKDERRESFGGEKGRSFASLTRGTTEVMA</sequence>
<organism evidence="2 3">
    <name type="scientific">Haloarcula amylolytica JCM 13557</name>
    <dbReference type="NCBI Taxonomy" id="1227452"/>
    <lineage>
        <taxon>Archaea</taxon>
        <taxon>Methanobacteriati</taxon>
        <taxon>Methanobacteriota</taxon>
        <taxon>Stenosarchaea group</taxon>
        <taxon>Halobacteria</taxon>
        <taxon>Halobacteriales</taxon>
        <taxon>Haloarculaceae</taxon>
        <taxon>Haloarcula</taxon>
    </lineage>
</organism>
<dbReference type="RefSeq" id="WP_008310072.1">
    <property type="nucleotide sequence ID" value="NZ_AOLW01000018.1"/>
</dbReference>
<dbReference type="EMBL" id="AOLW01000018">
    <property type="protein sequence ID" value="EMA21404.1"/>
    <property type="molecule type" value="Genomic_DNA"/>
</dbReference>
<feature type="compositionally biased region" description="Polar residues" evidence="1">
    <location>
        <begin position="58"/>
        <end position="69"/>
    </location>
</feature>
<protein>
    <submittedName>
        <fullName evidence="2">Uncharacterized protein</fullName>
    </submittedName>
</protein>
<feature type="region of interest" description="Disordered" evidence="1">
    <location>
        <begin position="41"/>
        <end position="69"/>
    </location>
</feature>
<keyword evidence="3" id="KW-1185">Reference proteome</keyword>
<name>M0KMM0_9EURY</name>
<accession>M0KMM0</accession>
<reference evidence="2 3" key="1">
    <citation type="journal article" date="2014" name="PLoS Genet.">
        <title>Phylogenetically driven sequencing of extremely halophilic archaea reveals strategies for static and dynamic osmo-response.</title>
        <authorList>
            <person name="Becker E.A."/>
            <person name="Seitzer P.M."/>
            <person name="Tritt A."/>
            <person name="Larsen D."/>
            <person name="Krusor M."/>
            <person name="Yao A.I."/>
            <person name="Wu D."/>
            <person name="Madern D."/>
            <person name="Eisen J.A."/>
            <person name="Darling A.E."/>
            <person name="Facciotti M.T."/>
        </authorList>
    </citation>
    <scope>NUCLEOTIDE SEQUENCE [LARGE SCALE GENOMIC DNA]</scope>
    <source>
        <strain evidence="2 3">JCM 13557</strain>
    </source>
</reference>
<gene>
    <name evidence="2" type="ORF">C442_10216</name>
</gene>
<dbReference type="PATRIC" id="fig|1227452.3.peg.2038"/>
<proteinExistence type="predicted"/>
<dbReference type="AlphaFoldDB" id="M0KMM0"/>